<protein>
    <submittedName>
        <fullName evidence="2">Uncharacterized protein</fullName>
    </submittedName>
</protein>
<sequence>MYQTDSRMNRGPFDYFRLNQGFSMNLFHTQKLIITNLICLVYTTAIDEEFPDPVFLNEYLNTVLSVYLHTCVFYLVIYPQIPCLLFLKKENQPTKDIVS</sequence>
<evidence type="ECO:0000313" key="3">
    <source>
        <dbReference type="Proteomes" id="UP000315636"/>
    </source>
</evidence>
<dbReference type="EMBL" id="FXTI01000004">
    <property type="protein sequence ID" value="SMO59371.1"/>
    <property type="molecule type" value="Genomic_DNA"/>
</dbReference>
<feature type="transmembrane region" description="Helical" evidence="1">
    <location>
        <begin position="26"/>
        <end position="46"/>
    </location>
</feature>
<keyword evidence="1" id="KW-0812">Transmembrane</keyword>
<feature type="transmembrane region" description="Helical" evidence="1">
    <location>
        <begin position="66"/>
        <end position="87"/>
    </location>
</feature>
<keyword evidence="1" id="KW-0472">Membrane</keyword>
<dbReference type="AlphaFoldDB" id="A0A521CKX8"/>
<evidence type="ECO:0000256" key="1">
    <source>
        <dbReference type="SAM" id="Phobius"/>
    </source>
</evidence>
<keyword evidence="3" id="KW-1185">Reference proteome</keyword>
<name>A0A521CKX8_9BACL</name>
<gene>
    <name evidence="2" type="ORF">SAMN06264849_10418</name>
</gene>
<organism evidence="2 3">
    <name type="scientific">Melghirimyces algeriensis</name>
    <dbReference type="NCBI Taxonomy" id="910412"/>
    <lineage>
        <taxon>Bacteria</taxon>
        <taxon>Bacillati</taxon>
        <taxon>Bacillota</taxon>
        <taxon>Bacilli</taxon>
        <taxon>Bacillales</taxon>
        <taxon>Thermoactinomycetaceae</taxon>
        <taxon>Melghirimyces</taxon>
    </lineage>
</organism>
<accession>A0A521CKX8</accession>
<reference evidence="2 3" key="1">
    <citation type="submission" date="2017-05" db="EMBL/GenBank/DDBJ databases">
        <authorList>
            <person name="Varghese N."/>
            <person name="Submissions S."/>
        </authorList>
    </citation>
    <scope>NUCLEOTIDE SEQUENCE [LARGE SCALE GENOMIC DNA]</scope>
    <source>
        <strain evidence="2 3">DSM 45474</strain>
    </source>
</reference>
<evidence type="ECO:0000313" key="2">
    <source>
        <dbReference type="EMBL" id="SMO59371.1"/>
    </source>
</evidence>
<dbReference type="Proteomes" id="UP000315636">
    <property type="component" value="Unassembled WGS sequence"/>
</dbReference>
<keyword evidence="1" id="KW-1133">Transmembrane helix</keyword>
<proteinExistence type="predicted"/>